<dbReference type="InterPro" id="IPR000843">
    <property type="entry name" value="HTH_LacI"/>
</dbReference>
<dbReference type="Gene3D" id="1.10.260.40">
    <property type="entry name" value="lambda repressor-like DNA-binding domains"/>
    <property type="match status" value="1"/>
</dbReference>
<dbReference type="SMART" id="SM00354">
    <property type="entry name" value="HTH_LACI"/>
    <property type="match status" value="1"/>
</dbReference>
<keyword evidence="2" id="KW-0238">DNA-binding</keyword>
<evidence type="ECO:0000313" key="6">
    <source>
        <dbReference type="EMBL" id="KGP73296.1"/>
    </source>
</evidence>
<feature type="domain" description="HTH lacI-type" evidence="4">
    <location>
        <begin position="4"/>
        <end position="59"/>
    </location>
</feature>
<dbReference type="InterPro" id="IPR001387">
    <property type="entry name" value="Cro/C1-type_HTH"/>
</dbReference>
<evidence type="ECO:0000256" key="1">
    <source>
        <dbReference type="ARBA" id="ARBA00023015"/>
    </source>
</evidence>
<evidence type="ECO:0000256" key="3">
    <source>
        <dbReference type="ARBA" id="ARBA00023163"/>
    </source>
</evidence>
<dbReference type="EMBL" id="AVBF01000015">
    <property type="protein sequence ID" value="KGP73296.1"/>
    <property type="molecule type" value="Genomic_DNA"/>
</dbReference>
<accession>A0A0A2TGQ4</accession>
<dbReference type="AlphaFoldDB" id="A0A0A2TGQ4"/>
<dbReference type="Proteomes" id="UP000030147">
    <property type="component" value="Unassembled WGS sequence"/>
</dbReference>
<dbReference type="InterPro" id="IPR028082">
    <property type="entry name" value="Peripla_BP_I"/>
</dbReference>
<dbReference type="PANTHER" id="PTHR30146">
    <property type="entry name" value="LACI-RELATED TRANSCRIPTIONAL REPRESSOR"/>
    <property type="match status" value="1"/>
</dbReference>
<keyword evidence="1" id="KW-0805">Transcription regulation</keyword>
<feature type="domain" description="HTH cro/C1-type" evidence="5">
    <location>
        <begin position="2"/>
        <end position="28"/>
    </location>
</feature>
<evidence type="ECO:0000259" key="4">
    <source>
        <dbReference type="PROSITE" id="PS50932"/>
    </source>
</evidence>
<dbReference type="CDD" id="cd19977">
    <property type="entry name" value="PBP1_EndR-like"/>
    <property type="match status" value="1"/>
</dbReference>
<dbReference type="Pfam" id="PF00532">
    <property type="entry name" value="Peripla_BP_1"/>
    <property type="match status" value="1"/>
</dbReference>
<dbReference type="OrthoDB" id="1639518at2"/>
<dbReference type="eggNOG" id="COG1609">
    <property type="taxonomic scope" value="Bacteria"/>
</dbReference>
<dbReference type="Pfam" id="PF00356">
    <property type="entry name" value="LacI"/>
    <property type="match status" value="1"/>
</dbReference>
<dbReference type="Gene3D" id="3.40.50.2300">
    <property type="match status" value="2"/>
</dbReference>
<dbReference type="PROSITE" id="PS50932">
    <property type="entry name" value="HTH_LACI_2"/>
    <property type="match status" value="1"/>
</dbReference>
<sequence length="334" mass="37521">MKNITISDVAERAKVSRSTVSQYLNQRYDYMGEKTKLRIEEVIEELGYQPNIVARSLKQKSTKTIGVIVANILHNFSTEVSRSIEDVCNDYDFHTIICNADDEPKKEKRYIEMLRAKQVDGLIIFPTGGNKDLYQKMIDENYPVVFVDRSVDGIPISSIMLDNEKASTLAIDHFASSGYKRIGIVTTSILQSVTPRVERVEGYRKAMEAHGLQVNEDYIKSVNIGEIQEALSEMATLPNPPDAILAGNDLALIEILKFVKKHKLKMPTDIAVIGIDDVSFASFYSPTITTIAQPTFKMGKKAAEVLLSKIQKEESKDDGPDYRFEPELVCRDSV</sequence>
<evidence type="ECO:0000313" key="7">
    <source>
        <dbReference type="Proteomes" id="UP000030147"/>
    </source>
</evidence>
<protein>
    <submittedName>
        <fullName evidence="6">LacI family transcriptional regulator</fullName>
    </submittedName>
</protein>
<dbReference type="RefSeq" id="WP_036818083.1">
    <property type="nucleotide sequence ID" value="NZ_AVBF01000015.1"/>
</dbReference>
<comment type="caution">
    <text evidence="6">The sequence shown here is derived from an EMBL/GenBank/DDBJ whole genome shotgun (WGS) entry which is preliminary data.</text>
</comment>
<organism evidence="6 7">
    <name type="scientific">Pontibacillus yanchengensis Y32</name>
    <dbReference type="NCBI Taxonomy" id="1385514"/>
    <lineage>
        <taxon>Bacteria</taxon>
        <taxon>Bacillati</taxon>
        <taxon>Bacillota</taxon>
        <taxon>Bacilli</taxon>
        <taxon>Bacillales</taxon>
        <taxon>Bacillaceae</taxon>
        <taxon>Pontibacillus</taxon>
    </lineage>
</organism>
<keyword evidence="3" id="KW-0804">Transcription</keyword>
<evidence type="ECO:0000259" key="5">
    <source>
        <dbReference type="PROSITE" id="PS50943"/>
    </source>
</evidence>
<dbReference type="InterPro" id="IPR010982">
    <property type="entry name" value="Lambda_DNA-bd_dom_sf"/>
</dbReference>
<dbReference type="GO" id="GO:0003700">
    <property type="term" value="F:DNA-binding transcription factor activity"/>
    <property type="evidence" value="ECO:0007669"/>
    <property type="project" value="TreeGrafter"/>
</dbReference>
<dbReference type="CDD" id="cd01392">
    <property type="entry name" value="HTH_LacI"/>
    <property type="match status" value="1"/>
</dbReference>
<dbReference type="STRING" id="1385514.N782_06695"/>
<reference evidence="6 7" key="1">
    <citation type="journal article" date="2015" name="Stand. Genomic Sci.">
        <title>High quality draft genome sequence of the moderately halophilic bacterium Pontibacillus yanchengensis Y32(T) and comparison among Pontibacillus genomes.</title>
        <authorList>
            <person name="Huang J."/>
            <person name="Qiao Z.X."/>
            <person name="Tang J.W."/>
            <person name="Wang G."/>
        </authorList>
    </citation>
    <scope>NUCLEOTIDE SEQUENCE [LARGE SCALE GENOMIC DNA]</scope>
    <source>
        <strain evidence="6 7">Y32</strain>
    </source>
</reference>
<name>A0A0A2TGQ4_9BACI</name>
<dbReference type="PANTHER" id="PTHR30146:SF109">
    <property type="entry name" value="HTH-TYPE TRANSCRIPTIONAL REGULATOR GALS"/>
    <property type="match status" value="1"/>
</dbReference>
<evidence type="ECO:0000256" key="2">
    <source>
        <dbReference type="ARBA" id="ARBA00023125"/>
    </source>
</evidence>
<dbReference type="GO" id="GO:0000976">
    <property type="term" value="F:transcription cis-regulatory region binding"/>
    <property type="evidence" value="ECO:0007669"/>
    <property type="project" value="TreeGrafter"/>
</dbReference>
<dbReference type="PROSITE" id="PS50943">
    <property type="entry name" value="HTH_CROC1"/>
    <property type="match status" value="1"/>
</dbReference>
<keyword evidence="7" id="KW-1185">Reference proteome</keyword>
<dbReference type="PROSITE" id="PS00356">
    <property type="entry name" value="HTH_LACI_1"/>
    <property type="match status" value="1"/>
</dbReference>
<proteinExistence type="predicted"/>
<dbReference type="SUPFAM" id="SSF53822">
    <property type="entry name" value="Periplasmic binding protein-like I"/>
    <property type="match status" value="1"/>
</dbReference>
<gene>
    <name evidence="6" type="ORF">N782_06695</name>
</gene>
<dbReference type="InterPro" id="IPR001761">
    <property type="entry name" value="Peripla_BP/Lac1_sug-bd_dom"/>
</dbReference>
<dbReference type="SUPFAM" id="SSF47413">
    <property type="entry name" value="lambda repressor-like DNA-binding domains"/>
    <property type="match status" value="1"/>
</dbReference>